<evidence type="ECO:0000256" key="4">
    <source>
        <dbReference type="ARBA" id="ARBA00049872"/>
    </source>
</evidence>
<evidence type="ECO:0000256" key="2">
    <source>
        <dbReference type="ARBA" id="ARBA00022977"/>
    </source>
</evidence>
<feature type="domain" description="FAD dependent oxidoreductase" evidence="6">
    <location>
        <begin position="5"/>
        <end position="346"/>
    </location>
</feature>
<reference evidence="7 8" key="1">
    <citation type="submission" date="2021-02" db="EMBL/GenBank/DDBJ databases">
        <title>Alicyclobacillus curvatus sp. nov. and Alicyclobacillus mengziensis sp. nov., two acidophilic bacteria isolated from acid mine drainage.</title>
        <authorList>
            <person name="Huang Y."/>
        </authorList>
    </citation>
    <scope>NUCLEOTIDE SEQUENCE [LARGE SCALE GENOMIC DNA]</scope>
    <source>
        <strain evidence="7 8">S30H14</strain>
    </source>
</reference>
<dbReference type="Proteomes" id="UP000663505">
    <property type="component" value="Chromosome"/>
</dbReference>
<comment type="catalytic activity">
    <reaction evidence="4">
        <text>glycine + O2 + H2O = glyoxylate + H2O2 + NH4(+)</text>
        <dbReference type="Rhea" id="RHEA:11532"/>
        <dbReference type="ChEBI" id="CHEBI:15377"/>
        <dbReference type="ChEBI" id="CHEBI:15379"/>
        <dbReference type="ChEBI" id="CHEBI:16240"/>
        <dbReference type="ChEBI" id="CHEBI:28938"/>
        <dbReference type="ChEBI" id="CHEBI:36655"/>
        <dbReference type="ChEBI" id="CHEBI:57305"/>
        <dbReference type="EC" id="1.4.3.19"/>
    </reaction>
</comment>
<dbReference type="Gene3D" id="3.30.9.10">
    <property type="entry name" value="D-Amino Acid Oxidase, subunit A, domain 2"/>
    <property type="match status" value="1"/>
</dbReference>
<dbReference type="GO" id="GO:0043799">
    <property type="term" value="F:glycine oxidase activity"/>
    <property type="evidence" value="ECO:0007669"/>
    <property type="project" value="UniProtKB-EC"/>
</dbReference>
<keyword evidence="8" id="KW-1185">Reference proteome</keyword>
<dbReference type="GO" id="GO:0005737">
    <property type="term" value="C:cytoplasm"/>
    <property type="evidence" value="ECO:0007669"/>
    <property type="project" value="TreeGrafter"/>
</dbReference>
<name>A0A9X7Z6B9_9BACL</name>
<evidence type="ECO:0000313" key="7">
    <source>
        <dbReference type="EMBL" id="QSO47809.1"/>
    </source>
</evidence>
<protein>
    <recommendedName>
        <fullName evidence="5">glycine oxidase</fullName>
        <ecNumber evidence="5">1.4.3.19</ecNumber>
    </recommendedName>
</protein>
<keyword evidence="3 7" id="KW-0560">Oxidoreductase</keyword>
<dbReference type="SUPFAM" id="SSF54373">
    <property type="entry name" value="FAD-linked reductases, C-terminal domain"/>
    <property type="match status" value="1"/>
</dbReference>
<evidence type="ECO:0000313" key="8">
    <source>
        <dbReference type="Proteomes" id="UP000663505"/>
    </source>
</evidence>
<dbReference type="SUPFAM" id="SSF51905">
    <property type="entry name" value="FAD/NAD(P)-binding domain"/>
    <property type="match status" value="1"/>
</dbReference>
<gene>
    <name evidence="7" type="primary">thiO</name>
    <name evidence="7" type="ORF">JZ786_01825</name>
</gene>
<dbReference type="InterPro" id="IPR012727">
    <property type="entry name" value="Gly_oxidase_ThiO"/>
</dbReference>
<dbReference type="NCBIfam" id="TIGR02352">
    <property type="entry name" value="thiamin_ThiO"/>
    <property type="match status" value="1"/>
</dbReference>
<dbReference type="EC" id="1.4.3.19" evidence="5"/>
<dbReference type="GO" id="GO:0009228">
    <property type="term" value="P:thiamine biosynthetic process"/>
    <property type="evidence" value="ECO:0007669"/>
    <property type="project" value="UniProtKB-KW"/>
</dbReference>
<dbReference type="PANTHER" id="PTHR13847:SF289">
    <property type="entry name" value="GLYCINE OXIDASE"/>
    <property type="match status" value="1"/>
</dbReference>
<dbReference type="GO" id="GO:0050660">
    <property type="term" value="F:flavin adenine dinucleotide binding"/>
    <property type="evidence" value="ECO:0007669"/>
    <property type="project" value="InterPro"/>
</dbReference>
<proteinExistence type="predicted"/>
<comment type="pathway">
    <text evidence="1">Cofactor biosynthesis; thiamine diphosphate biosynthesis.</text>
</comment>
<evidence type="ECO:0000259" key="6">
    <source>
        <dbReference type="Pfam" id="PF01266"/>
    </source>
</evidence>
<evidence type="ECO:0000256" key="1">
    <source>
        <dbReference type="ARBA" id="ARBA00004948"/>
    </source>
</evidence>
<dbReference type="RefSeq" id="WP_206657152.1">
    <property type="nucleotide sequence ID" value="NZ_CP071182.1"/>
</dbReference>
<evidence type="ECO:0000256" key="3">
    <source>
        <dbReference type="ARBA" id="ARBA00023002"/>
    </source>
</evidence>
<dbReference type="InterPro" id="IPR036188">
    <property type="entry name" value="FAD/NAD-bd_sf"/>
</dbReference>
<dbReference type="Gene3D" id="3.50.50.60">
    <property type="entry name" value="FAD/NAD(P)-binding domain"/>
    <property type="match status" value="1"/>
</dbReference>
<keyword evidence="2" id="KW-0784">Thiamine biosynthesis</keyword>
<dbReference type="KEGG" id="afx:JZ786_01825"/>
<dbReference type="EMBL" id="CP071182">
    <property type="protein sequence ID" value="QSO47809.1"/>
    <property type="molecule type" value="Genomic_DNA"/>
</dbReference>
<accession>A0A9X7Z6B9</accession>
<sequence length="372" mass="40018">MDTFDIIVIGGGVVGLTSAWKLAESGRKVLVLDRNQCGAEASSAAAGMLGAQLEVSEPGDFYQLCLESRQLYPQFAEDLFEKTGIDTGLTDNGILKLAFSTEEVDALKSQMDWQIKGGARAEFVNAVDIAHFEPVLANCAGGLFLPDDSNISAPLLARALSVAAKTSCTVKEGSEVVAIARDKSSYRVKTQSETFYAESVVIAAGAWARHLLPQALECDIQPVKGQLLAIRPQNGLSIRRTVFSNHTYLVPKRDGTIVVGATEDRTAGFDKDATIDAISDLVTAVQRIAPGLRNAVFERTWTGLRPGSSDDRPWIGEVADSPGLHVAIGHFRNGILLAPVTAQMIVASIAGEPWPHHWQTFHVSRKPALEVK</sequence>
<evidence type="ECO:0000256" key="5">
    <source>
        <dbReference type="ARBA" id="ARBA00050018"/>
    </source>
</evidence>
<organism evidence="7 8">
    <name type="scientific">Alicyclobacillus mengziensis</name>
    <dbReference type="NCBI Taxonomy" id="2931921"/>
    <lineage>
        <taxon>Bacteria</taxon>
        <taxon>Bacillati</taxon>
        <taxon>Bacillota</taxon>
        <taxon>Bacilli</taxon>
        <taxon>Bacillales</taxon>
        <taxon>Alicyclobacillaceae</taxon>
        <taxon>Alicyclobacillus</taxon>
    </lineage>
</organism>
<dbReference type="AlphaFoldDB" id="A0A9X7Z6B9"/>
<dbReference type="Pfam" id="PF01266">
    <property type="entry name" value="DAO"/>
    <property type="match status" value="1"/>
</dbReference>
<dbReference type="InterPro" id="IPR006076">
    <property type="entry name" value="FAD-dep_OxRdtase"/>
</dbReference>
<dbReference type="PANTHER" id="PTHR13847">
    <property type="entry name" value="SARCOSINE DEHYDROGENASE-RELATED"/>
    <property type="match status" value="1"/>
</dbReference>